<accession>A0A5B8UMM3</accession>
<gene>
    <name evidence="3" type="ORF">FSB75_15570</name>
</gene>
<dbReference type="OrthoDB" id="600763at2"/>
<dbReference type="NCBIfam" id="TIGR04183">
    <property type="entry name" value="Por_Secre_tail"/>
    <property type="match status" value="1"/>
</dbReference>
<reference evidence="3 4" key="1">
    <citation type="journal article" date="2015" name="Int. J. Syst. Evol. Microbiol.">
        <title>Flavisolibacter ginsenosidimutans sp. nov., with ginsenoside-converting activity isolated from soil used for cultivating ginseng.</title>
        <authorList>
            <person name="Zhao Y."/>
            <person name="Liu Q."/>
            <person name="Kang M.S."/>
            <person name="Jin F."/>
            <person name="Yu H."/>
            <person name="Im W.T."/>
        </authorList>
    </citation>
    <scope>NUCLEOTIDE SEQUENCE [LARGE SCALE GENOMIC DNA]</scope>
    <source>
        <strain evidence="3 4">Gsoil 636</strain>
    </source>
</reference>
<dbReference type="Pfam" id="PF18962">
    <property type="entry name" value="Por_Secre_tail"/>
    <property type="match status" value="1"/>
</dbReference>
<sequence length="367" mass="39805">MKQIFTLFAVLIFSFFSVNAQINQTFESVSALSQLTGNCWQFSGVAFSTSSQVNGANNLEVLPVTNGTNGVVSTPYVSLPNAASISFNYKLNTKLATNATRSIAVKLQAYNGTTTALTSVALDKQTPTTTQSLSTASTTASGVYKIVIEISGSSDGNTSVYLDDISIAGAYNYSAPYNCNGTASGPLPVYLKNFQSSLQGEQVQLQWQVAENETGDYFELEKSADGRTFKTAAFVMATEKKGDEGYSYTESLLAATYYRLKIVNKNKSVSYSNVIFVKKQTAEGNALNLLQNPVKQNLQFTFNADRAGLADVAVYNVNGVKVCQTKFNVQKGLNNLSTDLQNVNMKGTYLLEVRTSETRSVVKFLKD</sequence>
<name>A0A5B8UMM3_9BACT</name>
<keyword evidence="1" id="KW-0732">Signal</keyword>
<evidence type="ECO:0000313" key="3">
    <source>
        <dbReference type="EMBL" id="QEC57255.1"/>
    </source>
</evidence>
<dbReference type="AlphaFoldDB" id="A0A5B8UMM3"/>
<evidence type="ECO:0000313" key="4">
    <source>
        <dbReference type="Proteomes" id="UP000321204"/>
    </source>
</evidence>
<evidence type="ECO:0000259" key="2">
    <source>
        <dbReference type="Pfam" id="PF18962"/>
    </source>
</evidence>
<feature type="domain" description="Secretion system C-terminal sorting" evidence="2">
    <location>
        <begin position="292"/>
        <end position="364"/>
    </location>
</feature>
<feature type="chain" id="PRO_5022930029" evidence="1">
    <location>
        <begin position="21"/>
        <end position="367"/>
    </location>
</feature>
<dbReference type="InterPro" id="IPR026444">
    <property type="entry name" value="Secre_tail"/>
</dbReference>
<evidence type="ECO:0000256" key="1">
    <source>
        <dbReference type="SAM" id="SignalP"/>
    </source>
</evidence>
<dbReference type="EMBL" id="CP042433">
    <property type="protein sequence ID" value="QEC57255.1"/>
    <property type="molecule type" value="Genomic_DNA"/>
</dbReference>
<protein>
    <submittedName>
        <fullName evidence="3">T9SS type A sorting domain-containing protein</fullName>
    </submittedName>
</protein>
<dbReference type="RefSeq" id="WP_146789379.1">
    <property type="nucleotide sequence ID" value="NZ_BAABIO010000003.1"/>
</dbReference>
<feature type="signal peptide" evidence="1">
    <location>
        <begin position="1"/>
        <end position="20"/>
    </location>
</feature>
<keyword evidence="4" id="KW-1185">Reference proteome</keyword>
<organism evidence="3 4">
    <name type="scientific">Flavisolibacter ginsenosidimutans</name>
    <dbReference type="NCBI Taxonomy" id="661481"/>
    <lineage>
        <taxon>Bacteria</taxon>
        <taxon>Pseudomonadati</taxon>
        <taxon>Bacteroidota</taxon>
        <taxon>Chitinophagia</taxon>
        <taxon>Chitinophagales</taxon>
        <taxon>Chitinophagaceae</taxon>
        <taxon>Flavisolibacter</taxon>
    </lineage>
</organism>
<proteinExistence type="predicted"/>
<dbReference type="KEGG" id="fgg:FSB75_15570"/>
<dbReference type="Gene3D" id="2.60.120.260">
    <property type="entry name" value="Galactose-binding domain-like"/>
    <property type="match status" value="1"/>
</dbReference>
<dbReference type="Proteomes" id="UP000321204">
    <property type="component" value="Chromosome"/>
</dbReference>